<dbReference type="InterPro" id="IPR013598">
    <property type="entry name" value="Exportin-1/Importin-b-like"/>
</dbReference>
<dbReference type="GO" id="GO:0005634">
    <property type="term" value="C:nucleus"/>
    <property type="evidence" value="ECO:0007669"/>
    <property type="project" value="UniProtKB-SubCell"/>
</dbReference>
<evidence type="ECO:0000256" key="6">
    <source>
        <dbReference type="ARBA" id="ARBA00023242"/>
    </source>
</evidence>
<dbReference type="Pfam" id="PF18777">
    <property type="entry name" value="CRM1_repeat"/>
    <property type="match status" value="1"/>
</dbReference>
<dbReference type="FunFam" id="1.25.10.10:FF:001255">
    <property type="entry name" value="Exportin 1"/>
    <property type="match status" value="1"/>
</dbReference>
<evidence type="ECO:0000313" key="10">
    <source>
        <dbReference type="EMBL" id="NDV29209.1"/>
    </source>
</evidence>
<dbReference type="InterPro" id="IPR014877">
    <property type="entry name" value="XPO1_C_dom"/>
</dbReference>
<evidence type="ECO:0000256" key="2">
    <source>
        <dbReference type="ARBA" id="ARBA00009466"/>
    </source>
</evidence>
<organism evidence="10">
    <name type="scientific">Arcella intermedia</name>
    <dbReference type="NCBI Taxonomy" id="1963864"/>
    <lineage>
        <taxon>Eukaryota</taxon>
        <taxon>Amoebozoa</taxon>
        <taxon>Tubulinea</taxon>
        <taxon>Elardia</taxon>
        <taxon>Arcellinida</taxon>
        <taxon>Sphaerothecina</taxon>
        <taxon>Arcellidae</taxon>
        <taxon>Arcella</taxon>
    </lineage>
</organism>
<keyword evidence="6" id="KW-0539">Nucleus</keyword>
<evidence type="ECO:0000256" key="8">
    <source>
        <dbReference type="SAM" id="MobiDB-lite"/>
    </source>
</evidence>
<reference evidence="10" key="1">
    <citation type="journal article" date="2020" name="J. Eukaryot. Microbiol.">
        <title>De novo Sequencing, Assembly and Annotation of the Transcriptome for the Free-Living Testate Amoeba Arcella intermedia.</title>
        <authorList>
            <person name="Ribeiro G.M."/>
            <person name="Porfirio-Sousa A.L."/>
            <person name="Maurer-Alcala X.X."/>
            <person name="Katz L.A."/>
            <person name="Lahr D.J.G."/>
        </authorList>
    </citation>
    <scope>NUCLEOTIDE SEQUENCE</scope>
</reference>
<dbReference type="GO" id="GO:0006611">
    <property type="term" value="P:protein export from nucleus"/>
    <property type="evidence" value="ECO:0007669"/>
    <property type="project" value="InterPro"/>
</dbReference>
<evidence type="ECO:0000256" key="5">
    <source>
        <dbReference type="ARBA" id="ARBA00022927"/>
    </source>
</evidence>
<dbReference type="EMBL" id="GIBP01000240">
    <property type="protein sequence ID" value="NDV29209.1"/>
    <property type="molecule type" value="Transcribed_RNA"/>
</dbReference>
<evidence type="ECO:0000256" key="3">
    <source>
        <dbReference type="ARBA" id="ARBA00022448"/>
    </source>
</evidence>
<feature type="region of interest" description="Disordered" evidence="8">
    <location>
        <begin position="1026"/>
        <end position="1050"/>
    </location>
</feature>
<dbReference type="SUPFAM" id="SSF48371">
    <property type="entry name" value="ARM repeat"/>
    <property type="match status" value="2"/>
</dbReference>
<dbReference type="GO" id="GO:0005049">
    <property type="term" value="F:nuclear export signal receptor activity"/>
    <property type="evidence" value="ECO:0007669"/>
    <property type="project" value="InterPro"/>
</dbReference>
<dbReference type="InterPro" id="IPR041235">
    <property type="entry name" value="Exp1_repeat_2"/>
</dbReference>
<evidence type="ECO:0000256" key="7">
    <source>
        <dbReference type="ARBA" id="ARBA00073514"/>
    </source>
</evidence>
<dbReference type="PROSITE" id="PS50166">
    <property type="entry name" value="IMPORTIN_B_NT"/>
    <property type="match status" value="1"/>
</dbReference>
<evidence type="ECO:0000259" key="9">
    <source>
        <dbReference type="PROSITE" id="PS50166"/>
    </source>
</evidence>
<dbReference type="Pfam" id="PF18784">
    <property type="entry name" value="CRM1_repeat_2"/>
    <property type="match status" value="1"/>
</dbReference>
<dbReference type="Pfam" id="PF18787">
    <property type="entry name" value="CRM1_repeat_3"/>
    <property type="match status" value="1"/>
</dbReference>
<proteinExistence type="inferred from homology"/>
<dbReference type="InterPro" id="IPR045065">
    <property type="entry name" value="XPO1/5"/>
</dbReference>
<dbReference type="Pfam" id="PF08767">
    <property type="entry name" value="CRM1_C"/>
    <property type="match status" value="1"/>
</dbReference>
<dbReference type="InterPro" id="IPR001494">
    <property type="entry name" value="Importin-beta_N"/>
</dbReference>
<dbReference type="InterPro" id="IPR011989">
    <property type="entry name" value="ARM-like"/>
</dbReference>
<evidence type="ECO:0000256" key="1">
    <source>
        <dbReference type="ARBA" id="ARBA00004123"/>
    </source>
</evidence>
<sequence>MDVNLLDQVVYAMYQSSNTAERNVAQGVLTKLKEHPQAWNQVDHILQNSKLDATKFLAIQILDDLIKYRWKILPDDQKRGIKNYTEELILKWSSDRNLLNEHKVVLAKLDMILVQILKQDWPLNCQNFISEISAASQQNEAVCENNMKILMLLSEEVFDFSKGELTSVKTKELKAKLNDDFHGIFRLCTLVLTESKSLSLLKTTLETLLRYLSWIPVSYIFQTPIIEVLATKFFPVSEFRNVTLKCLSEIAALKTDTHFDKFQMLFYHVITQLRMFLPVASDLKHTYERGAPAEQEFIQNLALFFSTLLNGHRKELQKSQQRNLLIEAHEYFIKISYVDDRELFKICMDYWCSFTKELYHEAPLPQGPLLLETSLTTELRKFYAPILQKARKVMINKMAKPEEIIIVEDENGRLIRERVPDGEAVALYKVMRETLVFLSHLDYEDTQNLMLEKLATQMDKSDWSWYNLNTLCWAIGSIAGAQSEARERKFLVTVIKDLLRLCEIVKGKDNKAVVASGIMYIVGQYPRFLNAHWKFLSTVINKLFEFMHETHPGVQDMACDTFLKIVHSCAPKFAMVHPGENQTFTVYVLQNIAQIISDLSEQQVHTFYEAVGFMIKAHEAKEMEPLVTRLLDIPNNSWREIMTQAKQNVNVLNQSNVIRKITYIIQTNQHAASSIGPGYLSQIGVIYLDILNVSKYYSEQISKSIESGGPSAARSPLVKEMRTVKRETLKFITTYIGVATDLNIIINNLLPPLLPLVLQDYKAGVPDSRDPEVLALMEQIVAKCQGRVTSEVPKMLDAVFECTLVMISKNFEDYPEIRVEFFKFLHSITKHCFEVFVRLPPEVFKLILQSILWGAKHTVKNISETGLETLLEILQQVQKDSNVTNAFCQSYYLALLSDVFFILTDTFHKSGIKLQSRLLLNLISLVESNKVVVPLWDTSKITDPKMNNRAFLREHITALLISAFSNLSRAEIANFVIGIFAASDQNAFQTQIRDFLVKMKEFTGGDDNSQLYQAEKEQEQYLKNQADLSVPGLIGPYDPRRNTNDGKPLN</sequence>
<feature type="domain" description="Importin N-terminal" evidence="9">
    <location>
        <begin position="25"/>
        <end position="91"/>
    </location>
</feature>
<protein>
    <recommendedName>
        <fullName evidence="7">Exportin-1</fullName>
    </recommendedName>
</protein>
<dbReference type="Gene3D" id="1.25.10.10">
    <property type="entry name" value="Leucine-rich Repeat Variant"/>
    <property type="match status" value="1"/>
</dbReference>
<dbReference type="PANTHER" id="PTHR11223">
    <property type="entry name" value="EXPORTIN 1/5"/>
    <property type="match status" value="1"/>
</dbReference>
<keyword evidence="3" id="KW-0813">Transport</keyword>
<dbReference type="Pfam" id="PF03810">
    <property type="entry name" value="IBN_N"/>
    <property type="match status" value="1"/>
</dbReference>
<dbReference type="SMART" id="SM00913">
    <property type="entry name" value="IBN_N"/>
    <property type="match status" value="1"/>
</dbReference>
<dbReference type="GO" id="GO:0005737">
    <property type="term" value="C:cytoplasm"/>
    <property type="evidence" value="ECO:0007669"/>
    <property type="project" value="TreeGrafter"/>
</dbReference>
<comment type="subcellular location">
    <subcellularLocation>
        <location evidence="1">Nucleus</location>
    </subcellularLocation>
</comment>
<dbReference type="Pfam" id="PF08389">
    <property type="entry name" value="Xpo1"/>
    <property type="match status" value="1"/>
</dbReference>
<dbReference type="AlphaFoldDB" id="A0A6B2KWV4"/>
<dbReference type="SMART" id="SM01102">
    <property type="entry name" value="CRM1_C"/>
    <property type="match status" value="1"/>
</dbReference>
<dbReference type="GO" id="GO:0031267">
    <property type="term" value="F:small GTPase binding"/>
    <property type="evidence" value="ECO:0007669"/>
    <property type="project" value="InterPro"/>
</dbReference>
<comment type="similarity">
    <text evidence="2">Belongs to the exportin family.</text>
</comment>
<dbReference type="GO" id="GO:0000056">
    <property type="term" value="P:ribosomal small subunit export from nucleus"/>
    <property type="evidence" value="ECO:0007669"/>
    <property type="project" value="TreeGrafter"/>
</dbReference>
<name>A0A6B2KWV4_9EUKA</name>
<dbReference type="PANTHER" id="PTHR11223:SF2">
    <property type="entry name" value="EXPORTIN-1"/>
    <property type="match status" value="1"/>
</dbReference>
<dbReference type="InterPro" id="IPR041123">
    <property type="entry name" value="CRM1_repeat"/>
</dbReference>
<keyword evidence="5" id="KW-0653">Protein transport</keyword>
<keyword evidence="4" id="KW-0509">mRNA transport</keyword>
<accession>A0A6B2KWV4</accession>
<dbReference type="InterPro" id="IPR040485">
    <property type="entry name" value="XPO1_repeat_3"/>
</dbReference>
<dbReference type="GO" id="GO:0000055">
    <property type="term" value="P:ribosomal large subunit export from nucleus"/>
    <property type="evidence" value="ECO:0007669"/>
    <property type="project" value="TreeGrafter"/>
</dbReference>
<evidence type="ECO:0000256" key="4">
    <source>
        <dbReference type="ARBA" id="ARBA00022816"/>
    </source>
</evidence>
<dbReference type="InterPro" id="IPR016024">
    <property type="entry name" value="ARM-type_fold"/>
</dbReference>
<dbReference type="GO" id="GO:0051028">
    <property type="term" value="P:mRNA transport"/>
    <property type="evidence" value="ECO:0007669"/>
    <property type="project" value="UniProtKB-KW"/>
</dbReference>